<keyword evidence="3 5" id="KW-1133">Transmembrane helix</keyword>
<feature type="transmembrane region" description="Helical" evidence="5">
    <location>
        <begin position="68"/>
        <end position="88"/>
    </location>
</feature>
<keyword evidence="4 5" id="KW-0472">Membrane</keyword>
<sequence>MMNDLSSTWRPLTIILVCALFCTRTAADNGMDMDMDMPMPLASGNVLMYFHFTPGDILWFEGWVPKSTGAMVGTCIGLFLLAMVERWISAMRGVMEGYWRVKAQVACNALDSVSSLEKETEERPTPQPSVTKSLRRGVPFIPPHDIVRGIMHSMQAALGYALMLAVMTYQLSFLIAIVVGLGVGEAFFGRYSHITTARN</sequence>
<accession>A0ABR2ZHX0</accession>
<dbReference type="PANTHER" id="PTHR12483:SF27">
    <property type="entry name" value="COPPER TRANSPORT PROTEIN CTR1"/>
    <property type="match status" value="1"/>
</dbReference>
<dbReference type="Proteomes" id="UP001437256">
    <property type="component" value="Unassembled WGS sequence"/>
</dbReference>
<keyword evidence="6" id="KW-0732">Signal</keyword>
<dbReference type="InterPro" id="IPR007274">
    <property type="entry name" value="Cop_transporter"/>
</dbReference>
<dbReference type="Pfam" id="PF04145">
    <property type="entry name" value="Ctr"/>
    <property type="match status" value="1"/>
</dbReference>
<evidence type="ECO:0000313" key="7">
    <source>
        <dbReference type="EMBL" id="KAL0060940.1"/>
    </source>
</evidence>
<comment type="similarity">
    <text evidence="5">Belongs to the copper transporter (Ctr) (TC 1.A.56) family. SLC31A subfamily.</text>
</comment>
<evidence type="ECO:0000256" key="1">
    <source>
        <dbReference type="ARBA" id="ARBA00004141"/>
    </source>
</evidence>
<feature type="chain" id="PRO_5047049349" description="Copper transport protein" evidence="6">
    <location>
        <begin position="28"/>
        <end position="199"/>
    </location>
</feature>
<dbReference type="EMBL" id="JBBXMP010000156">
    <property type="protein sequence ID" value="KAL0060940.1"/>
    <property type="molecule type" value="Genomic_DNA"/>
</dbReference>
<evidence type="ECO:0000256" key="3">
    <source>
        <dbReference type="ARBA" id="ARBA00022989"/>
    </source>
</evidence>
<feature type="transmembrane region" description="Helical" evidence="5">
    <location>
        <begin position="158"/>
        <end position="183"/>
    </location>
</feature>
<keyword evidence="2 5" id="KW-0812">Transmembrane</keyword>
<evidence type="ECO:0000256" key="2">
    <source>
        <dbReference type="ARBA" id="ARBA00022692"/>
    </source>
</evidence>
<comment type="caution">
    <text evidence="7">The sequence shown here is derived from an EMBL/GenBank/DDBJ whole genome shotgun (WGS) entry which is preliminary data.</text>
</comment>
<keyword evidence="5" id="KW-0187">Copper transport</keyword>
<keyword evidence="5" id="KW-0186">Copper</keyword>
<evidence type="ECO:0000256" key="5">
    <source>
        <dbReference type="RuleBase" id="RU367022"/>
    </source>
</evidence>
<organism evidence="7 8">
    <name type="scientific">Marasmius tenuissimus</name>
    <dbReference type="NCBI Taxonomy" id="585030"/>
    <lineage>
        <taxon>Eukaryota</taxon>
        <taxon>Fungi</taxon>
        <taxon>Dikarya</taxon>
        <taxon>Basidiomycota</taxon>
        <taxon>Agaricomycotina</taxon>
        <taxon>Agaricomycetes</taxon>
        <taxon>Agaricomycetidae</taxon>
        <taxon>Agaricales</taxon>
        <taxon>Marasmiineae</taxon>
        <taxon>Marasmiaceae</taxon>
        <taxon>Marasmius</taxon>
    </lineage>
</organism>
<evidence type="ECO:0000256" key="6">
    <source>
        <dbReference type="SAM" id="SignalP"/>
    </source>
</evidence>
<dbReference type="PANTHER" id="PTHR12483">
    <property type="entry name" value="SOLUTE CARRIER FAMILY 31 COPPER TRANSPORTERS"/>
    <property type="match status" value="1"/>
</dbReference>
<evidence type="ECO:0000256" key="4">
    <source>
        <dbReference type="ARBA" id="ARBA00023136"/>
    </source>
</evidence>
<keyword evidence="5" id="KW-0406">Ion transport</keyword>
<keyword evidence="8" id="KW-1185">Reference proteome</keyword>
<comment type="subcellular location">
    <subcellularLocation>
        <location evidence="1 5">Membrane</location>
        <topology evidence="1 5">Multi-pass membrane protein</topology>
    </subcellularLocation>
</comment>
<proteinExistence type="inferred from homology"/>
<feature type="signal peptide" evidence="6">
    <location>
        <begin position="1"/>
        <end position="27"/>
    </location>
</feature>
<reference evidence="7 8" key="1">
    <citation type="submission" date="2024-05" db="EMBL/GenBank/DDBJ databases">
        <title>A draft genome resource for the thread blight pathogen Marasmius tenuissimus strain MS-2.</title>
        <authorList>
            <person name="Yulfo-Soto G.E."/>
            <person name="Baruah I.K."/>
            <person name="Amoako-Attah I."/>
            <person name="Bukari Y."/>
            <person name="Meinhardt L.W."/>
            <person name="Bailey B.A."/>
            <person name="Cohen S.P."/>
        </authorList>
    </citation>
    <scope>NUCLEOTIDE SEQUENCE [LARGE SCALE GENOMIC DNA]</scope>
    <source>
        <strain evidence="7 8">MS-2</strain>
    </source>
</reference>
<gene>
    <name evidence="7" type="ORF">AAF712_012277</name>
</gene>
<protein>
    <recommendedName>
        <fullName evidence="5">Copper transport protein</fullName>
    </recommendedName>
</protein>
<name>A0ABR2ZHX0_9AGAR</name>
<keyword evidence="5" id="KW-0813">Transport</keyword>
<evidence type="ECO:0000313" key="8">
    <source>
        <dbReference type="Proteomes" id="UP001437256"/>
    </source>
</evidence>